<dbReference type="PROSITE" id="PS00061">
    <property type="entry name" value="ADH_SHORT"/>
    <property type="match status" value="1"/>
</dbReference>
<dbReference type="InterPro" id="IPR036291">
    <property type="entry name" value="NAD(P)-bd_dom_sf"/>
</dbReference>
<accession>A0A918AJD5</accession>
<proteinExistence type="inferred from homology"/>
<dbReference type="InterPro" id="IPR020904">
    <property type="entry name" value="Sc_DH/Rdtase_CS"/>
</dbReference>
<dbReference type="GO" id="GO:0016616">
    <property type="term" value="F:oxidoreductase activity, acting on the CH-OH group of donors, NAD or NADP as acceptor"/>
    <property type="evidence" value="ECO:0007669"/>
    <property type="project" value="TreeGrafter"/>
</dbReference>
<organism evidence="4 5">
    <name type="scientific">Saccharothrix coeruleofusca</name>
    <dbReference type="NCBI Taxonomy" id="33919"/>
    <lineage>
        <taxon>Bacteria</taxon>
        <taxon>Bacillati</taxon>
        <taxon>Actinomycetota</taxon>
        <taxon>Actinomycetes</taxon>
        <taxon>Pseudonocardiales</taxon>
        <taxon>Pseudonocardiaceae</taxon>
        <taxon>Saccharothrix</taxon>
    </lineage>
</organism>
<dbReference type="Pfam" id="PF13561">
    <property type="entry name" value="adh_short_C2"/>
    <property type="match status" value="1"/>
</dbReference>
<sequence length="243" mass="24520">MGKLAGKVAVITGGSAGLGLATARRFVSEGARVFLTARRAAPLDAAVGELGSAATGVLGDVTDADDLNRLHAAVDAHGQGLDVLFANAGTGRFAPFGTTTPQAFDEDVAGTLRATYFTVQVLLPLLKPGASVVLMSSAAGSAGAPGLSVYGAAKAGVRSLARTLAVELGEREIRVNVVSPGYINTHPENADAVAYQEAGAAGIPLRRVGQPDEVATAVLFLASGDSSYVTGSELFIDGGRNQV</sequence>
<dbReference type="SUPFAM" id="SSF51735">
    <property type="entry name" value="NAD(P)-binding Rossmann-fold domains"/>
    <property type="match status" value="1"/>
</dbReference>
<keyword evidence="5" id="KW-1185">Reference proteome</keyword>
<dbReference type="RefSeq" id="WP_189222468.1">
    <property type="nucleotide sequence ID" value="NZ_BMRG01000002.1"/>
</dbReference>
<protein>
    <submittedName>
        <fullName evidence="4">Oxidoreductase</fullName>
    </submittedName>
</protein>
<dbReference type="PRINTS" id="PR00081">
    <property type="entry name" value="GDHRDH"/>
</dbReference>
<dbReference type="Gene3D" id="3.40.50.720">
    <property type="entry name" value="NAD(P)-binding Rossmann-like Domain"/>
    <property type="match status" value="1"/>
</dbReference>
<evidence type="ECO:0000256" key="2">
    <source>
        <dbReference type="ARBA" id="ARBA00023002"/>
    </source>
</evidence>
<dbReference type="EMBL" id="BMRG01000002">
    <property type="protein sequence ID" value="GGP44921.1"/>
    <property type="molecule type" value="Genomic_DNA"/>
</dbReference>
<evidence type="ECO:0000313" key="4">
    <source>
        <dbReference type="EMBL" id="GGP44921.1"/>
    </source>
</evidence>
<dbReference type="CDD" id="cd05233">
    <property type="entry name" value="SDR_c"/>
    <property type="match status" value="1"/>
</dbReference>
<reference evidence="4" key="1">
    <citation type="journal article" date="2014" name="Int. J. Syst. Evol. Microbiol.">
        <title>Complete genome sequence of Corynebacterium casei LMG S-19264T (=DSM 44701T), isolated from a smear-ripened cheese.</title>
        <authorList>
            <consortium name="US DOE Joint Genome Institute (JGI-PGF)"/>
            <person name="Walter F."/>
            <person name="Albersmeier A."/>
            <person name="Kalinowski J."/>
            <person name="Ruckert C."/>
        </authorList>
    </citation>
    <scope>NUCLEOTIDE SEQUENCE</scope>
    <source>
        <strain evidence="4">JCM 3313</strain>
    </source>
</reference>
<feature type="domain" description="Ketoreductase" evidence="3">
    <location>
        <begin position="7"/>
        <end position="172"/>
    </location>
</feature>
<dbReference type="SMART" id="SM00822">
    <property type="entry name" value="PKS_KR"/>
    <property type="match status" value="1"/>
</dbReference>
<dbReference type="FunFam" id="3.40.50.720:FF:000084">
    <property type="entry name" value="Short-chain dehydrogenase reductase"/>
    <property type="match status" value="1"/>
</dbReference>
<comment type="similarity">
    <text evidence="1">Belongs to the short-chain dehydrogenases/reductases (SDR) family.</text>
</comment>
<comment type="caution">
    <text evidence="4">The sequence shown here is derived from an EMBL/GenBank/DDBJ whole genome shotgun (WGS) entry which is preliminary data.</text>
</comment>
<reference evidence="4" key="2">
    <citation type="submission" date="2020-09" db="EMBL/GenBank/DDBJ databases">
        <authorList>
            <person name="Sun Q."/>
            <person name="Ohkuma M."/>
        </authorList>
    </citation>
    <scope>NUCLEOTIDE SEQUENCE</scope>
    <source>
        <strain evidence="4">JCM 3313</strain>
    </source>
</reference>
<dbReference type="PANTHER" id="PTHR42760">
    <property type="entry name" value="SHORT-CHAIN DEHYDROGENASES/REDUCTASES FAMILY MEMBER"/>
    <property type="match status" value="1"/>
</dbReference>
<evidence type="ECO:0000313" key="5">
    <source>
        <dbReference type="Proteomes" id="UP000639606"/>
    </source>
</evidence>
<dbReference type="InterPro" id="IPR002347">
    <property type="entry name" value="SDR_fam"/>
</dbReference>
<dbReference type="AlphaFoldDB" id="A0A918AJD5"/>
<evidence type="ECO:0000259" key="3">
    <source>
        <dbReference type="SMART" id="SM00822"/>
    </source>
</evidence>
<dbReference type="InterPro" id="IPR057326">
    <property type="entry name" value="KR_dom"/>
</dbReference>
<name>A0A918AJD5_9PSEU</name>
<evidence type="ECO:0000256" key="1">
    <source>
        <dbReference type="ARBA" id="ARBA00006484"/>
    </source>
</evidence>
<keyword evidence="2" id="KW-0560">Oxidoreductase</keyword>
<dbReference type="Proteomes" id="UP000639606">
    <property type="component" value="Unassembled WGS sequence"/>
</dbReference>
<gene>
    <name evidence="4" type="ORF">GCM10010185_15860</name>
</gene>